<protein>
    <submittedName>
        <fullName evidence="1">Uncharacterized protein</fullName>
    </submittedName>
</protein>
<dbReference type="EMBL" id="CAVMJV010000013">
    <property type="protein sequence ID" value="CAK5049254.1"/>
    <property type="molecule type" value="Genomic_DNA"/>
</dbReference>
<evidence type="ECO:0000313" key="2">
    <source>
        <dbReference type="Proteomes" id="UP001497535"/>
    </source>
</evidence>
<name>A0ACB0YJI6_MELEN</name>
<accession>A0ACB0YJI6</accession>
<keyword evidence="2" id="KW-1185">Reference proteome</keyword>
<gene>
    <name evidence="1" type="ORF">MENTE1834_LOCUS12999</name>
</gene>
<dbReference type="Proteomes" id="UP001497535">
    <property type="component" value="Unassembled WGS sequence"/>
</dbReference>
<proteinExistence type="predicted"/>
<comment type="caution">
    <text evidence="1">The sequence shown here is derived from an EMBL/GenBank/DDBJ whole genome shotgun (WGS) entry which is preliminary data.</text>
</comment>
<reference evidence="1" key="1">
    <citation type="submission" date="2023-11" db="EMBL/GenBank/DDBJ databases">
        <authorList>
            <person name="Poullet M."/>
        </authorList>
    </citation>
    <scope>NUCLEOTIDE SEQUENCE</scope>
    <source>
        <strain evidence="1">E1834</strain>
    </source>
</reference>
<organism evidence="1 2">
    <name type="scientific">Meloidogyne enterolobii</name>
    <name type="common">Root-knot nematode worm</name>
    <name type="synonym">Meloidogyne mayaguensis</name>
    <dbReference type="NCBI Taxonomy" id="390850"/>
    <lineage>
        <taxon>Eukaryota</taxon>
        <taxon>Metazoa</taxon>
        <taxon>Ecdysozoa</taxon>
        <taxon>Nematoda</taxon>
        <taxon>Chromadorea</taxon>
        <taxon>Rhabditida</taxon>
        <taxon>Tylenchina</taxon>
        <taxon>Tylenchomorpha</taxon>
        <taxon>Tylenchoidea</taxon>
        <taxon>Meloidogynidae</taxon>
        <taxon>Meloidogyninae</taxon>
        <taxon>Meloidogyne</taxon>
    </lineage>
</organism>
<evidence type="ECO:0000313" key="1">
    <source>
        <dbReference type="EMBL" id="CAK5049254.1"/>
    </source>
</evidence>
<sequence length="99" mass="11476">MEFSISAISEGFLSLNILYQSYWAKYQLIVLYFPFLNNSTFLFSLEFTFSIGKVTSNTIVLWSLKTKSSIILYFSINCLFCRIRSSVWELLNMVGSLII</sequence>